<feature type="compositionally biased region" description="Polar residues" evidence="1">
    <location>
        <begin position="105"/>
        <end position="126"/>
    </location>
</feature>
<proteinExistence type="predicted"/>
<feature type="compositionally biased region" description="Basic and acidic residues" evidence="1">
    <location>
        <begin position="579"/>
        <end position="592"/>
    </location>
</feature>
<feature type="compositionally biased region" description="Polar residues" evidence="1">
    <location>
        <begin position="38"/>
        <end position="52"/>
    </location>
</feature>
<organism evidence="2 3">
    <name type="scientific">Apatococcus lobatus</name>
    <dbReference type="NCBI Taxonomy" id="904363"/>
    <lineage>
        <taxon>Eukaryota</taxon>
        <taxon>Viridiplantae</taxon>
        <taxon>Chlorophyta</taxon>
        <taxon>core chlorophytes</taxon>
        <taxon>Trebouxiophyceae</taxon>
        <taxon>Chlorellales</taxon>
        <taxon>Chlorellaceae</taxon>
        <taxon>Apatococcus</taxon>
    </lineage>
</organism>
<sequence>MAGGISTREELAEAGRKKLEALRKRKAEKAQRDLGRSQEASATGAVTESSNALPPRAAGDLRESNDTQEVPPRYPWESRLESAQSTPASSSATAQHVDQLHAADPNTSVARHSTQQVSHSLASEPTLQIPPYLPASNSNAAEAISPGNPREHLSMAHPPSHSSGAHGNPSMLYMTSHMPESHPALPLEGIRPMSVSPASTQGHSRNPSQSADSAVNPTFAELPVSAPSRVGSYPFLSDLSNSSPSLLLGAQHLPASSADEPTPAPGLQPSGTSIYASGPAFNPPHHSEAAGEPPSASTHSRAEASSHASTAAAGQTTGAPASSESSPTEDAHVRQDQPSKAAPTKRGWGAFFGRSQQTTSPPPVPTEQPAVGDSQPTAEGSSPPQASSISMALPADVEPSKLKTEPAPRRSGSENSSSNSSNLAPDWLKQFPPPPLPPTRRSGSSPLSRPAAAAAAVPPPARGLPGSHTTPAGAATTQNPPIRPPHTASSPIPAARTPAAPLAAPPTSAASIATPTQPGTTASSGGMTGSSQVHESAAKSAGMGHHQDPPPVWLSPPKPGGTASAYAALSDSYQSPSPGRDRTAPHSEEPSSLRRSQQPAAVGNRIAGSIPDVSLAQSGAHVAIDDAASKHEAGSQPANGSPLLSEQSGRVQPMQDVYHPPASRQTHSPAGQPGSATQAGSSSNTSTAVLLDTTGDGPAAESGGAKQASRSSNTSPAGLFGGSSLFSDTATTKGHVSMSFSSQDGDKTAQPPEPFSIAGAAASTAASMAKPAQGAFRATLANGHADTFMPASSQGAAAAGNATPLHNGHAASADMHQQSASSGSQQSKQAASQQQPADQTRPGGPAKLAASRSYVLEGPSRQQDFAMLQQHIMDLTQAKFELQRGLAQQQTLAATLASENESMTADFNKQAARVQQLSKQLEGSAAEIQAQQLALNAMAGERDAGRSIVAEASERAQSLAGEVVGLEEARLQARSRELKLQQQLAAEQEAGRKAASAHHNLERDTTTLRAMVTTLQEENQAMSKMLRQTPGKLSFQASPSQPLPSIPRDSDAAPSGDTALGRSDAAPTRVASAPAAAHADVPLSRTVAEGLLKERGASLQGPGWDALPPGLQRLLPRPQISGAERSQEEAQVLASIHSLCGQLDEQRRSLVAAVNLKQAEIKRQQQYIEAVHERLQMRGLLHDLQDSFGSPLSQQESEAIQSSTQPTFRLATTDATMKPQRPSDAAASVKQEPHLRQPLPALELGEGVQSSGTEGSELVEGPSTPKQVASSASPAKPGSKSPGLFRWLGNMVAPVPPPHEAGLHAALSRSPLKTALPSASRT</sequence>
<accession>A0AAW1QUT0</accession>
<feature type="compositionally biased region" description="Low complexity" evidence="1">
    <location>
        <begin position="413"/>
        <end position="422"/>
    </location>
</feature>
<feature type="compositionally biased region" description="Low complexity" evidence="1">
    <location>
        <begin position="295"/>
        <end position="323"/>
    </location>
</feature>
<feature type="compositionally biased region" description="Basic and acidic residues" evidence="1">
    <location>
        <begin position="624"/>
        <end position="633"/>
    </location>
</feature>
<dbReference type="EMBL" id="JALJOS010000027">
    <property type="protein sequence ID" value="KAK9824964.1"/>
    <property type="molecule type" value="Genomic_DNA"/>
</dbReference>
<feature type="compositionally biased region" description="Low complexity" evidence="1">
    <location>
        <begin position="1065"/>
        <end position="1079"/>
    </location>
</feature>
<dbReference type="PANTHER" id="PTHR47490:SF2">
    <property type="entry name" value="PROTEIN BLISTER"/>
    <property type="match status" value="1"/>
</dbReference>
<feature type="region of interest" description="Disordered" evidence="1">
    <location>
        <begin position="786"/>
        <end position="855"/>
    </location>
</feature>
<evidence type="ECO:0000313" key="3">
    <source>
        <dbReference type="Proteomes" id="UP001438707"/>
    </source>
</evidence>
<dbReference type="InterPro" id="IPR044194">
    <property type="entry name" value="BLISTER"/>
</dbReference>
<evidence type="ECO:0000313" key="2">
    <source>
        <dbReference type="EMBL" id="KAK9824964.1"/>
    </source>
</evidence>
<feature type="compositionally biased region" description="Pro residues" evidence="1">
    <location>
        <begin position="549"/>
        <end position="559"/>
    </location>
</feature>
<evidence type="ECO:0000256" key="1">
    <source>
        <dbReference type="SAM" id="MobiDB-lite"/>
    </source>
</evidence>
<feature type="region of interest" description="Disordered" evidence="1">
    <location>
        <begin position="1186"/>
        <end position="1322"/>
    </location>
</feature>
<feature type="compositionally biased region" description="Polar residues" evidence="1">
    <location>
        <begin position="196"/>
        <end position="216"/>
    </location>
</feature>
<feature type="compositionally biased region" description="Basic and acidic residues" evidence="1">
    <location>
        <begin position="22"/>
        <end position="36"/>
    </location>
</feature>
<feature type="compositionally biased region" description="Low complexity" evidence="1">
    <location>
        <begin position="791"/>
        <end position="802"/>
    </location>
</feature>
<reference evidence="2 3" key="1">
    <citation type="journal article" date="2024" name="Nat. Commun.">
        <title>Phylogenomics reveals the evolutionary origins of lichenization in chlorophyte algae.</title>
        <authorList>
            <person name="Puginier C."/>
            <person name="Libourel C."/>
            <person name="Otte J."/>
            <person name="Skaloud P."/>
            <person name="Haon M."/>
            <person name="Grisel S."/>
            <person name="Petersen M."/>
            <person name="Berrin J.G."/>
            <person name="Delaux P.M."/>
            <person name="Dal Grande F."/>
            <person name="Keller J."/>
        </authorList>
    </citation>
    <scope>NUCLEOTIDE SEQUENCE [LARGE SCALE GENOMIC DNA]</scope>
    <source>
        <strain evidence="2 3">SAG 2145</strain>
    </source>
</reference>
<evidence type="ECO:0008006" key="4">
    <source>
        <dbReference type="Google" id="ProtNLM"/>
    </source>
</evidence>
<feature type="compositionally biased region" description="Polar residues" evidence="1">
    <location>
        <begin position="663"/>
        <end position="688"/>
    </location>
</feature>
<feature type="compositionally biased region" description="Low complexity" evidence="1">
    <location>
        <begin position="1269"/>
        <end position="1283"/>
    </location>
</feature>
<feature type="compositionally biased region" description="Low complexity" evidence="1">
    <location>
        <begin position="756"/>
        <end position="771"/>
    </location>
</feature>
<feature type="compositionally biased region" description="Polar residues" evidence="1">
    <location>
        <begin position="467"/>
        <end position="480"/>
    </location>
</feature>
<keyword evidence="3" id="KW-1185">Reference proteome</keyword>
<protein>
    <recommendedName>
        <fullName evidence="4">Proteophosphoglycan ppg4</fullName>
    </recommendedName>
</protein>
<feature type="compositionally biased region" description="Polar residues" evidence="1">
    <location>
        <begin position="1187"/>
        <end position="1207"/>
    </location>
</feature>
<feature type="compositionally biased region" description="Polar residues" evidence="1">
    <location>
        <begin position="374"/>
        <end position="390"/>
    </location>
</feature>
<dbReference type="PANTHER" id="PTHR47490">
    <property type="entry name" value="PROTEIN BLISTER"/>
    <property type="match status" value="1"/>
</dbReference>
<dbReference type="GO" id="GO:0040008">
    <property type="term" value="P:regulation of growth"/>
    <property type="evidence" value="ECO:0007669"/>
    <property type="project" value="InterPro"/>
</dbReference>
<feature type="compositionally biased region" description="Polar residues" evidence="1">
    <location>
        <begin position="636"/>
        <end position="650"/>
    </location>
</feature>
<feature type="compositionally biased region" description="Low complexity" evidence="1">
    <location>
        <begin position="817"/>
        <end position="839"/>
    </location>
</feature>
<feature type="compositionally biased region" description="Low complexity" evidence="1">
    <location>
        <begin position="82"/>
        <end position="95"/>
    </location>
</feature>
<comment type="caution">
    <text evidence="2">The sequence shown here is derived from an EMBL/GenBank/DDBJ whole genome shotgun (WGS) entry which is preliminary data.</text>
</comment>
<feature type="region of interest" description="Disordered" evidence="1">
    <location>
        <begin position="22"/>
        <end position="608"/>
    </location>
</feature>
<feature type="compositionally biased region" description="Polar residues" evidence="1">
    <location>
        <begin position="724"/>
        <end position="743"/>
    </location>
</feature>
<dbReference type="Proteomes" id="UP001438707">
    <property type="component" value="Unassembled WGS sequence"/>
</dbReference>
<feature type="compositionally biased region" description="Low complexity" evidence="1">
    <location>
        <begin position="439"/>
        <end position="456"/>
    </location>
</feature>
<gene>
    <name evidence="2" type="ORF">WJX74_010728</name>
</gene>
<feature type="region of interest" description="Disordered" evidence="1">
    <location>
        <begin position="1031"/>
        <end position="1079"/>
    </location>
</feature>
<name>A0AAW1QUT0_9CHLO</name>
<feature type="region of interest" description="Disordered" evidence="1">
    <location>
        <begin position="624"/>
        <end position="771"/>
    </location>
</feature>
<feature type="compositionally biased region" description="Low complexity" evidence="1">
    <location>
        <begin position="236"/>
        <end position="248"/>
    </location>
</feature>
<feature type="compositionally biased region" description="Low complexity" evidence="1">
    <location>
        <begin position="487"/>
        <end position="531"/>
    </location>
</feature>
<feature type="compositionally biased region" description="Basic and acidic residues" evidence="1">
    <location>
        <begin position="398"/>
        <end position="412"/>
    </location>
</feature>